<reference evidence="1 2" key="1">
    <citation type="submission" date="2012-10" db="EMBL/GenBank/DDBJ databases">
        <title>The draft sequence of the Mycobacterium pheli genome.</title>
        <authorList>
            <person name="Pettersson B.M.F."/>
            <person name="Das S."/>
            <person name="Dasgupta S."/>
            <person name="Bhattacharya A."/>
            <person name="Kirsebom L.A."/>
        </authorList>
    </citation>
    <scope>NUCLEOTIDE SEQUENCE [LARGE SCALE GENOMIC DNA]</scope>
    <source>
        <strain evidence="1 2">CCUG 21000</strain>
    </source>
</reference>
<accession>A0A5N5UWG6</accession>
<organism evidence="1 2">
    <name type="scientific">Mycolicibacterium phlei DSM 43239 = CCUG 21000</name>
    <dbReference type="NCBI Taxonomy" id="1226750"/>
    <lineage>
        <taxon>Bacteria</taxon>
        <taxon>Bacillati</taxon>
        <taxon>Actinomycetota</taxon>
        <taxon>Actinomycetes</taxon>
        <taxon>Mycobacteriales</taxon>
        <taxon>Mycobacteriaceae</taxon>
        <taxon>Mycolicibacterium</taxon>
    </lineage>
</organism>
<keyword evidence="2" id="KW-1185">Reference proteome</keyword>
<name>A0A5N5UWG6_MYCPH</name>
<protein>
    <submittedName>
        <fullName evidence="1">Uncharacterized protein</fullName>
    </submittedName>
</protein>
<comment type="caution">
    <text evidence="1">The sequence shown here is derived from an EMBL/GenBank/DDBJ whole genome shotgun (WGS) entry which is preliminary data.</text>
</comment>
<dbReference type="AlphaFoldDB" id="A0A5N5UWG6"/>
<evidence type="ECO:0000313" key="1">
    <source>
        <dbReference type="EMBL" id="KAB7752490.1"/>
    </source>
</evidence>
<evidence type="ECO:0000313" key="2">
    <source>
        <dbReference type="Proteomes" id="UP000325690"/>
    </source>
</evidence>
<dbReference type="EMBL" id="ANBP01000044">
    <property type="protein sequence ID" value="KAB7752490.1"/>
    <property type="molecule type" value="Genomic_DNA"/>
</dbReference>
<sequence>MFEKTSATADLGSSVRQIEPRENHAVPTLLGRVDYADAFLVDVPAGDRTAEAWLRLMLQGAPPGMRLRLVAAWTALGLKLNPTGRSILGWPIRASDDDHVLVGADSRVGMPAELLICRRGDGLLFGTRARHDNPVVRRVWSIAEPSHVHTVHWLLRRLS</sequence>
<proteinExistence type="predicted"/>
<dbReference type="Proteomes" id="UP000325690">
    <property type="component" value="Unassembled WGS sequence"/>
</dbReference>
<gene>
    <name evidence="1" type="ORF">MPHL21000_21205</name>
</gene>